<evidence type="ECO:0000313" key="2">
    <source>
        <dbReference type="Proteomes" id="UP000078046"/>
    </source>
</evidence>
<dbReference type="EMBL" id="LWCA01000425">
    <property type="protein sequence ID" value="OAF68564.1"/>
    <property type="molecule type" value="Genomic_DNA"/>
</dbReference>
<evidence type="ECO:0000313" key="1">
    <source>
        <dbReference type="EMBL" id="OAF68564.1"/>
    </source>
</evidence>
<organism evidence="1 2">
    <name type="scientific">Intoshia linei</name>
    <dbReference type="NCBI Taxonomy" id="1819745"/>
    <lineage>
        <taxon>Eukaryota</taxon>
        <taxon>Metazoa</taxon>
        <taxon>Spiralia</taxon>
        <taxon>Lophotrochozoa</taxon>
        <taxon>Mesozoa</taxon>
        <taxon>Orthonectida</taxon>
        <taxon>Rhopaluridae</taxon>
        <taxon>Intoshia</taxon>
    </lineage>
</organism>
<reference evidence="1 2" key="1">
    <citation type="submission" date="2016-04" db="EMBL/GenBank/DDBJ databases">
        <title>The genome of Intoshia linei affirms orthonectids as highly simplified spiralians.</title>
        <authorList>
            <person name="Mikhailov K.V."/>
            <person name="Slusarev G.S."/>
            <person name="Nikitin M.A."/>
            <person name="Logacheva M.D."/>
            <person name="Penin A."/>
            <person name="Aleoshin V."/>
            <person name="Panchin Y.V."/>
        </authorList>
    </citation>
    <scope>NUCLEOTIDE SEQUENCE [LARGE SCALE GENOMIC DNA]</scope>
    <source>
        <strain evidence="1">Intl2013</strain>
        <tissue evidence="1">Whole animal</tissue>
    </source>
</reference>
<protein>
    <submittedName>
        <fullName evidence="1">Uncharacterized protein</fullName>
    </submittedName>
</protein>
<gene>
    <name evidence="1" type="ORF">A3Q56_03732</name>
</gene>
<comment type="caution">
    <text evidence="1">The sequence shown here is derived from an EMBL/GenBank/DDBJ whole genome shotgun (WGS) entry which is preliminary data.</text>
</comment>
<accession>A0A177B579</accession>
<dbReference type="AlphaFoldDB" id="A0A177B579"/>
<dbReference type="Proteomes" id="UP000078046">
    <property type="component" value="Unassembled WGS sequence"/>
</dbReference>
<proteinExistence type="predicted"/>
<sequence length="83" mass="10003">MEKIKSKYDYLISILKLSNRGSIILIETINKWHISNFVSPSLYRVRNKEYMDYFAKYEDLDLTYCVDVDRLMKKLGFKYCSKD</sequence>
<keyword evidence="2" id="KW-1185">Reference proteome</keyword>
<name>A0A177B579_9BILA</name>